<dbReference type="InterPro" id="IPR012867">
    <property type="entry name" value="DUF1648"/>
</dbReference>
<dbReference type="Proteomes" id="UP000600565">
    <property type="component" value="Unassembled WGS sequence"/>
</dbReference>
<feature type="domain" description="DUF1648" evidence="2">
    <location>
        <begin position="28"/>
        <end position="72"/>
    </location>
</feature>
<evidence type="ECO:0000313" key="4">
    <source>
        <dbReference type="Proteomes" id="UP000600565"/>
    </source>
</evidence>
<comment type="caution">
    <text evidence="3">The sequence shown here is derived from an EMBL/GenBank/DDBJ whole genome shotgun (WGS) entry which is preliminary data.</text>
</comment>
<sequence length="166" mass="19341">MSNLKQPKIDITKKRSEWVMDIIGYVALAVMLTILVMNWRDMPNEVPAHFDGSGNVDRWGSKMELLILPGIAIAMHFFLMVFEKFPQSHNYPERLNESNREAFYQNSRQTLNYMRNIINILFAYIVYRTVAIALGDDAVIGWPFFVILIVLFVVLIWKIIKTSKIK</sequence>
<dbReference type="EMBL" id="JACSPW010000008">
    <property type="protein sequence ID" value="MBD8033407.1"/>
    <property type="molecule type" value="Genomic_DNA"/>
</dbReference>
<dbReference type="PANTHER" id="PTHR37810:SF5">
    <property type="entry name" value="IMMUNITY PROTEIN SDPI"/>
    <property type="match status" value="1"/>
</dbReference>
<dbReference type="Pfam" id="PF07853">
    <property type="entry name" value="DUF1648"/>
    <property type="match status" value="1"/>
</dbReference>
<keyword evidence="1" id="KW-0812">Transmembrane</keyword>
<keyword evidence="1" id="KW-1133">Transmembrane helix</keyword>
<dbReference type="PANTHER" id="PTHR37810">
    <property type="entry name" value="IMMUNITY PROTEIN SDPI"/>
    <property type="match status" value="1"/>
</dbReference>
<organism evidence="3 4">
    <name type="scientific">Solibacillus merdavium</name>
    <dbReference type="NCBI Taxonomy" id="2762218"/>
    <lineage>
        <taxon>Bacteria</taxon>
        <taxon>Bacillati</taxon>
        <taxon>Bacillota</taxon>
        <taxon>Bacilli</taxon>
        <taxon>Bacillales</taxon>
        <taxon>Caryophanaceae</taxon>
        <taxon>Solibacillus</taxon>
    </lineage>
</organism>
<feature type="transmembrane region" description="Helical" evidence="1">
    <location>
        <begin position="18"/>
        <end position="39"/>
    </location>
</feature>
<feature type="transmembrane region" description="Helical" evidence="1">
    <location>
        <begin position="117"/>
        <end position="134"/>
    </location>
</feature>
<evidence type="ECO:0000256" key="1">
    <source>
        <dbReference type="SAM" id="Phobius"/>
    </source>
</evidence>
<evidence type="ECO:0000313" key="3">
    <source>
        <dbReference type="EMBL" id="MBD8033407.1"/>
    </source>
</evidence>
<accession>A0ABR8XN97</accession>
<protein>
    <submittedName>
        <fullName evidence="3">DUF1648 domain-containing protein</fullName>
    </submittedName>
</protein>
<dbReference type="RefSeq" id="WP_191703962.1">
    <property type="nucleotide sequence ID" value="NZ_JACSPW010000008.1"/>
</dbReference>
<feature type="transmembrane region" description="Helical" evidence="1">
    <location>
        <begin position="59"/>
        <end position="82"/>
    </location>
</feature>
<name>A0ABR8XN97_9BACL</name>
<reference evidence="3 4" key="1">
    <citation type="submission" date="2020-08" db="EMBL/GenBank/DDBJ databases">
        <title>A Genomic Blueprint of the Chicken Gut Microbiome.</title>
        <authorList>
            <person name="Gilroy R."/>
            <person name="Ravi A."/>
            <person name="Getino M."/>
            <person name="Pursley I."/>
            <person name="Horton D.L."/>
            <person name="Alikhan N.-F."/>
            <person name="Baker D."/>
            <person name="Gharbi K."/>
            <person name="Hall N."/>
            <person name="Watson M."/>
            <person name="Adriaenssens E.M."/>
            <person name="Foster-Nyarko E."/>
            <person name="Jarju S."/>
            <person name="Secka A."/>
            <person name="Antonio M."/>
            <person name="Oren A."/>
            <person name="Chaudhuri R."/>
            <person name="La Ragione R.M."/>
            <person name="Hildebrand F."/>
            <person name="Pallen M.J."/>
        </authorList>
    </citation>
    <scope>NUCLEOTIDE SEQUENCE [LARGE SCALE GENOMIC DNA]</scope>
    <source>
        <strain evidence="3 4">Sa1YVA6</strain>
    </source>
</reference>
<gene>
    <name evidence="3" type="ORF">H9632_10025</name>
</gene>
<keyword evidence="1" id="KW-0472">Membrane</keyword>
<evidence type="ECO:0000259" key="2">
    <source>
        <dbReference type="Pfam" id="PF07853"/>
    </source>
</evidence>
<keyword evidence="4" id="KW-1185">Reference proteome</keyword>
<proteinExistence type="predicted"/>
<feature type="transmembrane region" description="Helical" evidence="1">
    <location>
        <begin position="140"/>
        <end position="160"/>
    </location>
</feature>